<dbReference type="Gene3D" id="1.10.287.110">
    <property type="entry name" value="DnaJ domain"/>
    <property type="match status" value="1"/>
</dbReference>
<dbReference type="PROSITE" id="PS50076">
    <property type="entry name" value="DNAJ_2"/>
    <property type="match status" value="1"/>
</dbReference>
<dbReference type="SUPFAM" id="SSF46565">
    <property type="entry name" value="Chaperone J-domain"/>
    <property type="match status" value="1"/>
</dbReference>
<feature type="domain" description="J" evidence="1">
    <location>
        <begin position="186"/>
        <end position="249"/>
    </location>
</feature>
<dbReference type="InterPro" id="IPR036869">
    <property type="entry name" value="J_dom_sf"/>
</dbReference>
<dbReference type="InterPro" id="IPR007791">
    <property type="entry name" value="DjlA_N"/>
</dbReference>
<gene>
    <name evidence="2" type="ORF">MNB_ARC-1_200</name>
</gene>
<dbReference type="AlphaFoldDB" id="A0A3B1E634"/>
<dbReference type="InterPro" id="IPR001623">
    <property type="entry name" value="DnaJ_domain"/>
</dbReference>
<dbReference type="EMBL" id="UOYO01000024">
    <property type="protein sequence ID" value="VAY87341.1"/>
    <property type="molecule type" value="Genomic_DNA"/>
</dbReference>
<organism evidence="2">
    <name type="scientific">hydrothermal vent metagenome</name>
    <dbReference type="NCBI Taxonomy" id="652676"/>
    <lineage>
        <taxon>unclassified sequences</taxon>
        <taxon>metagenomes</taxon>
        <taxon>ecological metagenomes</taxon>
    </lineage>
</organism>
<name>A0A3B1E634_9ZZZZ</name>
<evidence type="ECO:0000313" key="2">
    <source>
        <dbReference type="EMBL" id="VAY87341.1"/>
    </source>
</evidence>
<dbReference type="Pfam" id="PF05099">
    <property type="entry name" value="TerB"/>
    <property type="match status" value="1"/>
</dbReference>
<protein>
    <submittedName>
        <fullName evidence="2">DnaJ-like protein DjlA</fullName>
    </submittedName>
</protein>
<dbReference type="SMART" id="SM00271">
    <property type="entry name" value="DnaJ"/>
    <property type="match status" value="1"/>
</dbReference>
<dbReference type="InterPro" id="IPR029024">
    <property type="entry name" value="TerB-like"/>
</dbReference>
<dbReference type="CDD" id="cd07316">
    <property type="entry name" value="terB_like_DjlA"/>
    <property type="match status" value="1"/>
</dbReference>
<dbReference type="Gene3D" id="1.10.3680.10">
    <property type="entry name" value="TerB-like"/>
    <property type="match status" value="1"/>
</dbReference>
<dbReference type="CDD" id="cd06257">
    <property type="entry name" value="DnaJ"/>
    <property type="match status" value="1"/>
</dbReference>
<reference evidence="2" key="1">
    <citation type="submission" date="2018-10" db="EMBL/GenBank/DDBJ databases">
        <authorList>
            <person name="Aoki K."/>
        </authorList>
    </citation>
    <scope>NUCLEOTIDE SEQUENCE</scope>
</reference>
<sequence>MKLLLFIIIGFIFYMINRGYRPENFQNIKLNTKQTLKGDLKDHEAGLLVSLMAKVAKADGKVCELEAQLLSHTFTDISSHFENSQSIREQLKEIYKKEIESFDNTLEICKKYLKLTKFDYAKRLGVMEYLLNLAFIDTDFSEAEFMIIEDISVSLNIKWPDTQRLIKQFEHFYANAKNNKLDNLEKAYAILGVTQNDDMSIIKKKYRILVKKNHPDIITGQGANQSIIDQATKKLQDINEAYELIKKHK</sequence>
<dbReference type="PRINTS" id="PR00625">
    <property type="entry name" value="JDOMAIN"/>
</dbReference>
<evidence type="ECO:0000259" key="1">
    <source>
        <dbReference type="PROSITE" id="PS50076"/>
    </source>
</evidence>
<dbReference type="Pfam" id="PF00226">
    <property type="entry name" value="DnaJ"/>
    <property type="match status" value="1"/>
</dbReference>
<accession>A0A3B1E634</accession>
<proteinExistence type="predicted"/>